<feature type="transmembrane region" description="Helical" evidence="6">
    <location>
        <begin position="109"/>
        <end position="128"/>
    </location>
</feature>
<evidence type="ECO:0000256" key="5">
    <source>
        <dbReference type="ARBA" id="ARBA00023136"/>
    </source>
</evidence>
<reference evidence="9" key="1">
    <citation type="journal article" date="2013" name="Genome Announc.">
        <title>Draft genome sequence of the ascomycete Phaeoacremonium aleophilum strain UCR-PA7, a causal agent of the esca disease complex in grapevines.</title>
        <authorList>
            <person name="Blanco-Ulate B."/>
            <person name="Rolshausen P."/>
            <person name="Cantu D."/>
        </authorList>
    </citation>
    <scope>NUCLEOTIDE SEQUENCE [LARGE SCALE GENOMIC DNA]</scope>
    <source>
        <strain evidence="9">UCR-PA7</strain>
    </source>
</reference>
<evidence type="ECO:0000259" key="7">
    <source>
        <dbReference type="PROSITE" id="PS50850"/>
    </source>
</evidence>
<proteinExistence type="predicted"/>
<feature type="transmembrane region" description="Helical" evidence="6">
    <location>
        <begin position="202"/>
        <end position="224"/>
    </location>
</feature>
<feature type="transmembrane region" description="Helical" evidence="6">
    <location>
        <begin position="279"/>
        <end position="302"/>
    </location>
</feature>
<dbReference type="SUPFAM" id="SSF103473">
    <property type="entry name" value="MFS general substrate transporter"/>
    <property type="match status" value="1"/>
</dbReference>
<name>R8BPI9_PHAM7</name>
<feature type="domain" description="Major facilitator superfamily (MFS) profile" evidence="7">
    <location>
        <begin position="43"/>
        <end position="470"/>
    </location>
</feature>
<evidence type="ECO:0000256" key="4">
    <source>
        <dbReference type="ARBA" id="ARBA00022989"/>
    </source>
</evidence>
<evidence type="ECO:0000256" key="6">
    <source>
        <dbReference type="SAM" id="Phobius"/>
    </source>
</evidence>
<gene>
    <name evidence="8" type="ORF">UCRPA7_3258</name>
</gene>
<dbReference type="EMBL" id="KB933036">
    <property type="protein sequence ID" value="EOO01257.1"/>
    <property type="molecule type" value="Genomic_DNA"/>
</dbReference>
<sequence>MAPSRDVDAEKIEAAAGEIENVIPAEEHARMTRRVLLKMDTRILPILALLFLCSFLDRTNVGNAKIIGLEKDLGITNQQYNTGLAVFYATYILSELPSNLVMKHMTPKVWLPLLTVAWGIITMCLGFVRNVGSFIAVRALLGIAEGGLLPGMVLYLSGMYTRGEMALRIGLFYTAASLSGAFGGLLARGLSAIGPRGNLEGWRWIFIIEGLLTVVCGVIAYLFLPSNLATASFMKPEERAFAINRLSGHAHMGGPEGERFNTALEREERFKWSEVRRGILNLQVWFTATAYFAILAGLYSFGLFLPTIINDMKITKNANQTQLWSVIPYAVATPVTVLVAFISDRLRLRGVVMLFTLPISIAGYATIANVSAAKVRFGMTCLMALGMYSSVPCVLGWNSNNSAGHYKRATTSALQLAIANAGGFVATFVYPSVDGPLYHKGHTIILGLLVYAWFAILANVLHCMKINKDKRNGKYAHARLAFAAAEIDNNDKTRSRWRFEASAVIGGAAGNVIGGLASAQVSGAKYTMENAIIDAAVGALGGYAGDFVKPSATRYAAGFKFRGNNLSEMGQKALAAGIGGAVDSGTQAIARPLFTGEPINPLKVVGSMAAGFAVGFVLKTYAKETAKAQYAALSPRAMAAARQFLSRVRSRMQAANPGEIKMLTAESIEMVAFASGRSGSVNGSMSNLAFSMAVSRVGL</sequence>
<dbReference type="RefSeq" id="XP_007913982.1">
    <property type="nucleotide sequence ID" value="XM_007915791.1"/>
</dbReference>
<dbReference type="PROSITE" id="PS50850">
    <property type="entry name" value="MFS"/>
    <property type="match status" value="1"/>
</dbReference>
<dbReference type="FunFam" id="1.20.1250.20:FF:000034">
    <property type="entry name" value="MFS general substrate transporter"/>
    <property type="match status" value="1"/>
</dbReference>
<keyword evidence="5 6" id="KW-0472">Membrane</keyword>
<dbReference type="InterPro" id="IPR011701">
    <property type="entry name" value="MFS"/>
</dbReference>
<feature type="transmembrane region" description="Helical" evidence="6">
    <location>
        <begin position="134"/>
        <end position="157"/>
    </location>
</feature>
<keyword evidence="2" id="KW-0813">Transport</keyword>
<dbReference type="HOGENOM" id="CLU_001265_0_1_1"/>
<keyword evidence="3 6" id="KW-0812">Transmembrane</keyword>
<dbReference type="GO" id="GO:0016020">
    <property type="term" value="C:membrane"/>
    <property type="evidence" value="ECO:0007669"/>
    <property type="project" value="UniProtKB-SubCell"/>
</dbReference>
<accession>R8BPI9</accession>
<evidence type="ECO:0000313" key="8">
    <source>
        <dbReference type="EMBL" id="EOO01257.1"/>
    </source>
</evidence>
<dbReference type="eggNOG" id="KOG2533">
    <property type="taxonomic scope" value="Eukaryota"/>
</dbReference>
<dbReference type="GO" id="GO:0022857">
    <property type="term" value="F:transmembrane transporter activity"/>
    <property type="evidence" value="ECO:0007669"/>
    <property type="project" value="InterPro"/>
</dbReference>
<dbReference type="Pfam" id="PF07690">
    <property type="entry name" value="MFS_1"/>
    <property type="match status" value="1"/>
</dbReference>
<dbReference type="OrthoDB" id="9971669at2759"/>
<dbReference type="PANTHER" id="PTHR43791">
    <property type="entry name" value="PERMEASE-RELATED"/>
    <property type="match status" value="1"/>
</dbReference>
<dbReference type="Proteomes" id="UP000014074">
    <property type="component" value="Unassembled WGS sequence"/>
</dbReference>
<keyword evidence="9" id="KW-1185">Reference proteome</keyword>
<evidence type="ECO:0000256" key="1">
    <source>
        <dbReference type="ARBA" id="ARBA00004141"/>
    </source>
</evidence>
<keyword evidence="4 6" id="KW-1133">Transmembrane helix</keyword>
<feature type="transmembrane region" description="Helical" evidence="6">
    <location>
        <begin position="350"/>
        <end position="371"/>
    </location>
</feature>
<dbReference type="InterPro" id="IPR036259">
    <property type="entry name" value="MFS_trans_sf"/>
</dbReference>
<feature type="transmembrane region" description="Helical" evidence="6">
    <location>
        <begin position="377"/>
        <end position="397"/>
    </location>
</feature>
<dbReference type="AlphaFoldDB" id="R8BPI9"/>
<feature type="transmembrane region" description="Helical" evidence="6">
    <location>
        <begin position="322"/>
        <end position="343"/>
    </location>
</feature>
<feature type="transmembrane region" description="Helical" evidence="6">
    <location>
        <begin position="409"/>
        <end position="430"/>
    </location>
</feature>
<feature type="transmembrane region" description="Helical" evidence="6">
    <location>
        <begin position="169"/>
        <end position="190"/>
    </location>
</feature>
<organism evidence="8 9">
    <name type="scientific">Phaeoacremonium minimum (strain UCR-PA7)</name>
    <name type="common">Esca disease fungus</name>
    <name type="synonym">Togninia minima</name>
    <dbReference type="NCBI Taxonomy" id="1286976"/>
    <lineage>
        <taxon>Eukaryota</taxon>
        <taxon>Fungi</taxon>
        <taxon>Dikarya</taxon>
        <taxon>Ascomycota</taxon>
        <taxon>Pezizomycotina</taxon>
        <taxon>Sordariomycetes</taxon>
        <taxon>Sordariomycetidae</taxon>
        <taxon>Togniniales</taxon>
        <taxon>Togniniaceae</taxon>
        <taxon>Phaeoacremonium</taxon>
    </lineage>
</organism>
<evidence type="ECO:0000313" key="9">
    <source>
        <dbReference type="Proteomes" id="UP000014074"/>
    </source>
</evidence>
<evidence type="ECO:0000256" key="3">
    <source>
        <dbReference type="ARBA" id="ARBA00022692"/>
    </source>
</evidence>
<evidence type="ECO:0000256" key="2">
    <source>
        <dbReference type="ARBA" id="ARBA00022448"/>
    </source>
</evidence>
<dbReference type="InterPro" id="IPR020846">
    <property type="entry name" value="MFS_dom"/>
</dbReference>
<dbReference type="FunFam" id="1.20.1250.20:FF:000013">
    <property type="entry name" value="MFS general substrate transporter"/>
    <property type="match status" value="1"/>
</dbReference>
<dbReference type="KEGG" id="tmn:UCRPA7_3258"/>
<feature type="transmembrane region" description="Helical" evidence="6">
    <location>
        <begin position="442"/>
        <end position="461"/>
    </location>
</feature>
<dbReference type="Gene3D" id="1.20.1250.20">
    <property type="entry name" value="MFS general substrate transporter like domains"/>
    <property type="match status" value="2"/>
</dbReference>
<dbReference type="PANTHER" id="PTHR43791:SF67">
    <property type="entry name" value="TRANSPORTER, PUTATIVE (AFU_ORTHOLOGUE AFUA_3G04010)-RELATED"/>
    <property type="match status" value="1"/>
</dbReference>
<protein>
    <submittedName>
        <fullName evidence="8">Putative major facilitator superfamily transporter protein</fullName>
    </submittedName>
</protein>
<dbReference type="GeneID" id="19323588"/>
<comment type="subcellular location">
    <subcellularLocation>
        <location evidence="1">Membrane</location>
        <topology evidence="1">Multi-pass membrane protein</topology>
    </subcellularLocation>
</comment>